<dbReference type="SMART" id="SM00347">
    <property type="entry name" value="HTH_MARR"/>
    <property type="match status" value="1"/>
</dbReference>
<dbReference type="GO" id="GO:0003700">
    <property type="term" value="F:DNA-binding transcription factor activity"/>
    <property type="evidence" value="ECO:0007669"/>
    <property type="project" value="InterPro"/>
</dbReference>
<feature type="compositionally biased region" description="Polar residues" evidence="4">
    <location>
        <begin position="1"/>
        <end position="16"/>
    </location>
</feature>
<feature type="domain" description="HTH marR-type" evidence="5">
    <location>
        <begin position="38"/>
        <end position="175"/>
    </location>
</feature>
<dbReference type="EMBL" id="JRNH01000014">
    <property type="protein sequence ID" value="KGF20519.1"/>
    <property type="molecule type" value="Genomic_DNA"/>
</dbReference>
<comment type="caution">
    <text evidence="6">The sequence shown here is derived from an EMBL/GenBank/DDBJ whole genome shotgun (WGS) entry which is preliminary data.</text>
</comment>
<evidence type="ECO:0000259" key="5">
    <source>
        <dbReference type="PROSITE" id="PS50995"/>
    </source>
</evidence>
<dbReference type="InterPro" id="IPR036388">
    <property type="entry name" value="WH-like_DNA-bd_sf"/>
</dbReference>
<dbReference type="GO" id="GO:0003677">
    <property type="term" value="F:DNA binding"/>
    <property type="evidence" value="ECO:0007669"/>
    <property type="project" value="UniProtKB-KW"/>
</dbReference>
<dbReference type="InterPro" id="IPR023187">
    <property type="entry name" value="Tscrpt_reg_MarR-type_CS"/>
</dbReference>
<reference evidence="6 7" key="1">
    <citation type="submission" date="2014-07" db="EMBL/GenBank/DDBJ databases">
        <authorList>
            <person name="McCorrison J."/>
            <person name="Sanka R."/>
            <person name="Torralba M."/>
            <person name="Gillis M."/>
            <person name="Haft D.H."/>
            <person name="Methe B."/>
            <person name="Sutton G."/>
            <person name="Nelson K.E."/>
        </authorList>
    </citation>
    <scope>NUCLEOTIDE SEQUENCE [LARGE SCALE GENOMIC DNA]</scope>
    <source>
        <strain evidence="6 7">DNF00011</strain>
    </source>
</reference>
<evidence type="ECO:0000256" key="2">
    <source>
        <dbReference type="ARBA" id="ARBA00023125"/>
    </source>
</evidence>
<evidence type="ECO:0000256" key="1">
    <source>
        <dbReference type="ARBA" id="ARBA00023015"/>
    </source>
</evidence>
<protein>
    <recommendedName>
        <fullName evidence="5">HTH marR-type domain-containing protein</fullName>
    </recommendedName>
</protein>
<gene>
    <name evidence="6" type="ORF">HMPREF2128_05520</name>
</gene>
<evidence type="ECO:0000313" key="7">
    <source>
        <dbReference type="Proteomes" id="UP000053528"/>
    </source>
</evidence>
<dbReference type="PROSITE" id="PS01117">
    <property type="entry name" value="HTH_MARR_1"/>
    <property type="match status" value="1"/>
</dbReference>
<keyword evidence="2" id="KW-0238">DNA-binding</keyword>
<dbReference type="SUPFAM" id="SSF46785">
    <property type="entry name" value="Winged helix' DNA-binding domain"/>
    <property type="match status" value="1"/>
</dbReference>
<dbReference type="InterPro" id="IPR039422">
    <property type="entry name" value="MarR/SlyA-like"/>
</dbReference>
<dbReference type="AlphaFoldDB" id="A0A096AHS1"/>
<evidence type="ECO:0000313" key="6">
    <source>
        <dbReference type="EMBL" id="KGF20519.1"/>
    </source>
</evidence>
<dbReference type="GO" id="GO:0006950">
    <property type="term" value="P:response to stress"/>
    <property type="evidence" value="ECO:0007669"/>
    <property type="project" value="TreeGrafter"/>
</dbReference>
<dbReference type="Proteomes" id="UP000053528">
    <property type="component" value="Unassembled WGS sequence"/>
</dbReference>
<proteinExistence type="predicted"/>
<sequence>MTTTKDTSGATNSPTEAAQRFPAPSTALAAERMAEFTSSELAGQVQFLAARLRSIGHSHANRVLQEEMGLKVRQYSVLALAAADVNPSQRELGDFLSLDPSQIVNLVDFLEKRGWVERQVDPRDRRSRIVIATPQGQDAYRRARALTMASDDVVLAALSSDERHELSRLLEKVAF</sequence>
<dbReference type="PANTHER" id="PTHR33164">
    <property type="entry name" value="TRANSCRIPTIONAL REGULATOR, MARR FAMILY"/>
    <property type="match status" value="1"/>
</dbReference>
<accession>A0A096AHS1</accession>
<feature type="region of interest" description="Disordered" evidence="4">
    <location>
        <begin position="1"/>
        <end position="23"/>
    </location>
</feature>
<dbReference type="Pfam" id="PF01047">
    <property type="entry name" value="MarR"/>
    <property type="match status" value="1"/>
</dbReference>
<dbReference type="RefSeq" id="WP_035755871.1">
    <property type="nucleotide sequence ID" value="NZ_JRNH01000014.1"/>
</dbReference>
<organism evidence="6 7">
    <name type="scientific">Pseudoglutamicibacter albus DNF00011</name>
    <dbReference type="NCBI Taxonomy" id="1401063"/>
    <lineage>
        <taxon>Bacteria</taxon>
        <taxon>Bacillati</taxon>
        <taxon>Actinomycetota</taxon>
        <taxon>Actinomycetes</taxon>
        <taxon>Micrococcales</taxon>
        <taxon>Micrococcaceae</taxon>
        <taxon>Pseudoglutamicibacter</taxon>
    </lineage>
</organism>
<dbReference type="Gene3D" id="1.10.10.10">
    <property type="entry name" value="Winged helix-like DNA-binding domain superfamily/Winged helix DNA-binding domain"/>
    <property type="match status" value="1"/>
</dbReference>
<evidence type="ECO:0000256" key="3">
    <source>
        <dbReference type="ARBA" id="ARBA00023163"/>
    </source>
</evidence>
<name>A0A096AHS1_9MICC</name>
<dbReference type="PRINTS" id="PR00598">
    <property type="entry name" value="HTHMARR"/>
</dbReference>
<dbReference type="PROSITE" id="PS50995">
    <property type="entry name" value="HTH_MARR_2"/>
    <property type="match status" value="1"/>
</dbReference>
<dbReference type="InterPro" id="IPR000835">
    <property type="entry name" value="HTH_MarR-typ"/>
</dbReference>
<dbReference type="PANTHER" id="PTHR33164:SF99">
    <property type="entry name" value="MARR FAMILY REGULATORY PROTEIN"/>
    <property type="match status" value="1"/>
</dbReference>
<keyword evidence="3" id="KW-0804">Transcription</keyword>
<dbReference type="InterPro" id="IPR036390">
    <property type="entry name" value="WH_DNA-bd_sf"/>
</dbReference>
<keyword evidence="1" id="KW-0805">Transcription regulation</keyword>
<evidence type="ECO:0000256" key="4">
    <source>
        <dbReference type="SAM" id="MobiDB-lite"/>
    </source>
</evidence>